<keyword evidence="6" id="KW-1185">Reference proteome</keyword>
<evidence type="ECO:0000313" key="5">
    <source>
        <dbReference type="Proteomes" id="UP000183180"/>
    </source>
</evidence>
<dbReference type="GeneID" id="77171345"/>
<gene>
    <name evidence="2" type="ORF">RD149_25340</name>
    <name evidence="4" type="ORF">SAMN04488548_136123</name>
    <name evidence="3" type="ORF">SAMN04488548_13673</name>
</gene>
<dbReference type="InterPro" id="IPR002931">
    <property type="entry name" value="Transglutaminase-like"/>
</dbReference>
<evidence type="ECO:0000313" key="2">
    <source>
        <dbReference type="EMBL" id="MDS1117053.1"/>
    </source>
</evidence>
<reference evidence="4 5" key="1">
    <citation type="submission" date="2016-10" db="EMBL/GenBank/DDBJ databases">
        <authorList>
            <person name="de Groot N.N."/>
        </authorList>
    </citation>
    <scope>NUCLEOTIDE SEQUENCE [LARGE SCALE GENOMIC DNA]</scope>
    <source>
        <strain evidence="4 5">DSM 44215</strain>
    </source>
</reference>
<dbReference type="InterPro" id="IPR038765">
    <property type="entry name" value="Papain-like_cys_pep_sf"/>
</dbReference>
<protein>
    <submittedName>
        <fullName evidence="2">Transglutaminase-like domain-containing protein</fullName>
    </submittedName>
    <submittedName>
        <fullName evidence="4">Transglutaminase-like superfamily protein</fullName>
    </submittedName>
</protein>
<dbReference type="PANTHER" id="PTHR33490:SF3">
    <property type="entry name" value="CONSERVED INTEGRAL MEMBRANE PROTEIN"/>
    <property type="match status" value="1"/>
</dbReference>
<evidence type="ECO:0000313" key="6">
    <source>
        <dbReference type="Proteomes" id="UP001265083"/>
    </source>
</evidence>
<evidence type="ECO:0000259" key="1">
    <source>
        <dbReference type="Pfam" id="PF01841"/>
    </source>
</evidence>
<proteinExistence type="predicted"/>
<organism evidence="4 5">
    <name type="scientific">Gordonia westfalica</name>
    <dbReference type="NCBI Taxonomy" id="158898"/>
    <lineage>
        <taxon>Bacteria</taxon>
        <taxon>Bacillati</taxon>
        <taxon>Actinomycetota</taxon>
        <taxon>Actinomycetes</taxon>
        <taxon>Mycobacteriales</taxon>
        <taxon>Gordoniaceae</taxon>
        <taxon>Gordonia</taxon>
    </lineage>
</organism>
<feature type="domain" description="Transglutaminase-like" evidence="1">
    <location>
        <begin position="30"/>
        <end position="146"/>
    </location>
</feature>
<dbReference type="STRING" id="158898.SAMN04488548_136123"/>
<dbReference type="SUPFAM" id="SSF54001">
    <property type="entry name" value="Cysteine proteinases"/>
    <property type="match status" value="1"/>
</dbReference>
<evidence type="ECO:0000313" key="4">
    <source>
        <dbReference type="EMBL" id="SDU78969.1"/>
    </source>
</evidence>
<dbReference type="Pfam" id="PF01841">
    <property type="entry name" value="Transglut_core"/>
    <property type="match status" value="1"/>
</dbReference>
<dbReference type="EMBL" id="FNLM01000036">
    <property type="protein sequence ID" value="SDU78969.1"/>
    <property type="molecule type" value="Genomic_DNA"/>
</dbReference>
<name>A0A1H2LDH9_9ACTN</name>
<sequence length="224" mass="24724">MTTSPAAAERPAAALTASTFLDIHHATVQAFTQDAVGDADTDREKARRLFAAVRDQIRYDPYTVSDKPDHYRASHVIESGRGYCVPKAVVLTAAFRAANIPARLGFADVRNHLQTDALRELMGTDVFVYHGYSHVYIEGRWLKATPAFNIELCTRFGVPPIDFTGDRDALFHAHAADGSAHMEYVHERGVYNDLPLEEILAGLRHAYGPLIFSGRPAPSDAFRA</sequence>
<dbReference type="RefSeq" id="WP_005195131.1">
    <property type="nucleotide sequence ID" value="NZ_FNLM01000036.1"/>
</dbReference>
<dbReference type="OrthoDB" id="4697328at2"/>
<accession>A0A1H2LDH9</accession>
<dbReference type="Proteomes" id="UP001265083">
    <property type="component" value="Unassembled WGS sequence"/>
</dbReference>
<dbReference type="AlphaFoldDB" id="A0A1H2LDH9"/>
<reference evidence="2 6" key="2">
    <citation type="submission" date="2023-08" db="EMBL/GenBank/DDBJ databases">
        <title>Bioegradation of LLDPE and BLDPE plastic by marine bacteria from coast plastic debris.</title>
        <authorList>
            <person name="Rong Z."/>
        </authorList>
    </citation>
    <scope>NUCLEOTIDE SEQUENCE [LARGE SCALE GENOMIC DNA]</scope>
    <source>
        <strain evidence="2 6">Z-2</strain>
    </source>
</reference>
<dbReference type="PANTHER" id="PTHR33490">
    <property type="entry name" value="BLR5614 PROTEIN-RELATED"/>
    <property type="match status" value="1"/>
</dbReference>
<dbReference type="EMBL" id="FNLM01000036">
    <property type="protein sequence ID" value="SDU78730.1"/>
    <property type="molecule type" value="Genomic_DNA"/>
</dbReference>
<evidence type="ECO:0000313" key="3">
    <source>
        <dbReference type="EMBL" id="SDU78730.1"/>
    </source>
</evidence>
<dbReference type="Gene3D" id="3.10.620.30">
    <property type="match status" value="1"/>
</dbReference>
<dbReference type="Proteomes" id="UP000183180">
    <property type="component" value="Unassembled WGS sequence"/>
</dbReference>
<dbReference type="EMBL" id="JAVLUS010000053">
    <property type="protein sequence ID" value="MDS1117053.1"/>
    <property type="molecule type" value="Genomic_DNA"/>
</dbReference>